<gene>
    <name evidence="4" type="ORF">ABB26_07050</name>
</gene>
<feature type="coiled-coil region" evidence="1">
    <location>
        <begin position="194"/>
        <end position="228"/>
    </location>
</feature>
<evidence type="ECO:0000256" key="1">
    <source>
        <dbReference type="SAM" id="Coils"/>
    </source>
</evidence>
<evidence type="ECO:0000313" key="4">
    <source>
        <dbReference type="EMBL" id="KRG64771.1"/>
    </source>
</evidence>
<dbReference type="Proteomes" id="UP000050864">
    <property type="component" value="Unassembled WGS sequence"/>
</dbReference>
<keyword evidence="1" id="KW-0175">Coiled coil</keyword>
<dbReference type="AlphaFoldDB" id="A0A0R0CHT5"/>
<dbReference type="PANTHER" id="PTHR30386:SF28">
    <property type="entry name" value="EXPORTED PROTEIN"/>
    <property type="match status" value="1"/>
</dbReference>
<keyword evidence="5" id="KW-1185">Reference proteome</keyword>
<keyword evidence="2" id="KW-1133">Transmembrane helix</keyword>
<dbReference type="InterPro" id="IPR058982">
    <property type="entry name" value="Beta-barrel_AprE"/>
</dbReference>
<evidence type="ECO:0000259" key="3">
    <source>
        <dbReference type="Pfam" id="PF26002"/>
    </source>
</evidence>
<dbReference type="OrthoDB" id="9775513at2"/>
<feature type="domain" description="AprE-like beta-barrel" evidence="3">
    <location>
        <begin position="301"/>
        <end position="395"/>
    </location>
</feature>
<organism evidence="4 5">
    <name type="scientific">Stenotrophomonas humi</name>
    <dbReference type="NCBI Taxonomy" id="405444"/>
    <lineage>
        <taxon>Bacteria</taxon>
        <taxon>Pseudomonadati</taxon>
        <taxon>Pseudomonadota</taxon>
        <taxon>Gammaproteobacteria</taxon>
        <taxon>Lysobacterales</taxon>
        <taxon>Lysobacteraceae</taxon>
        <taxon>Stenotrophomonas</taxon>
    </lineage>
</organism>
<dbReference type="PRINTS" id="PR01490">
    <property type="entry name" value="RTXTOXIND"/>
</dbReference>
<comment type="caution">
    <text evidence="4">The sequence shown here is derived from an EMBL/GenBank/DDBJ whole genome shotgun (WGS) entry which is preliminary data.</text>
</comment>
<dbReference type="InterPro" id="IPR050739">
    <property type="entry name" value="MFP"/>
</dbReference>
<dbReference type="Gene3D" id="2.40.50.100">
    <property type="match status" value="1"/>
</dbReference>
<keyword evidence="2" id="KW-0472">Membrane</keyword>
<dbReference type="EMBL" id="LDJI01000012">
    <property type="protein sequence ID" value="KRG64771.1"/>
    <property type="molecule type" value="Genomic_DNA"/>
</dbReference>
<dbReference type="PANTHER" id="PTHR30386">
    <property type="entry name" value="MEMBRANE FUSION SUBUNIT OF EMRAB-TOLC MULTIDRUG EFFLUX PUMP"/>
    <property type="match status" value="1"/>
</dbReference>
<dbReference type="STRING" id="405444.ABB26_07050"/>
<feature type="transmembrane region" description="Helical" evidence="2">
    <location>
        <begin position="28"/>
        <end position="53"/>
    </location>
</feature>
<sequence>MPQSLFREELLRAKSSHWLGPVSLVQPLGWGLLTFAAIALASIAVLFISLASYTRRSTVSGQLVPEQGLITVLAPATGLLSWLDVQEGERVTAGGDLALVSMPRATLREASMSAAAEHRLQQRHSALQASREATQGQLQAQSKGLGGQLATARGELQQIEAEVVTRQQQSRIAGETLERLRRLEHGTYVSALQIKQQETAVLEYTGQMQALQRQATATRRLIAQLRQAQGELPSQHLAGEAGYLQALAQLEQERMQAGADGALLVKAPVTGVVTSQAIKPGQAVQQGQVLMSLLPGDGRLEAELLVPSSAIGFIAPGDSVRLRYQAFPYQKFGHHEGRVSQISRSALSPAELLGKGRQEGEALYRISVVLARQSVTAYGRPEPLMPGMVLEADVMGERRRLIEWMFEPLYALKGKLEGAG</sequence>
<dbReference type="PATRIC" id="fig|405444.3.peg.415"/>
<name>A0A0R0CHT5_9GAMM</name>
<reference evidence="4 5" key="1">
    <citation type="submission" date="2015-05" db="EMBL/GenBank/DDBJ databases">
        <title>Genome sequencing and analysis of members of genus Stenotrophomonas.</title>
        <authorList>
            <person name="Patil P.P."/>
            <person name="Midha S."/>
            <person name="Patil P.B."/>
        </authorList>
    </citation>
    <scope>NUCLEOTIDE SEQUENCE [LARGE SCALE GENOMIC DNA]</scope>
    <source>
        <strain evidence="4 5">DSM 18929</strain>
    </source>
</reference>
<dbReference type="Pfam" id="PF26002">
    <property type="entry name" value="Beta-barrel_AprE"/>
    <property type="match status" value="1"/>
</dbReference>
<evidence type="ECO:0000313" key="5">
    <source>
        <dbReference type="Proteomes" id="UP000050864"/>
    </source>
</evidence>
<protein>
    <submittedName>
        <fullName evidence="4">Hemolysin D</fullName>
    </submittedName>
</protein>
<evidence type="ECO:0000256" key="2">
    <source>
        <dbReference type="SAM" id="Phobius"/>
    </source>
</evidence>
<accession>A0A0R0CHT5</accession>
<keyword evidence="2" id="KW-0812">Transmembrane</keyword>
<proteinExistence type="predicted"/>